<keyword evidence="1" id="KW-0812">Transmembrane</keyword>
<dbReference type="PROSITE" id="PS50853">
    <property type="entry name" value="FN3"/>
    <property type="match status" value="1"/>
</dbReference>
<keyword evidence="1" id="KW-0472">Membrane</keyword>
<dbReference type="Proteomes" id="UP000596742">
    <property type="component" value="Unassembled WGS sequence"/>
</dbReference>
<evidence type="ECO:0000259" key="2">
    <source>
        <dbReference type="PROSITE" id="PS50853"/>
    </source>
</evidence>
<comment type="caution">
    <text evidence="3">The sequence shown here is derived from an EMBL/GenBank/DDBJ whole genome shotgun (WGS) entry which is preliminary data.</text>
</comment>
<dbReference type="CDD" id="cd00063">
    <property type="entry name" value="FN3"/>
    <property type="match status" value="1"/>
</dbReference>
<protein>
    <recommendedName>
        <fullName evidence="2">Fibronectin type-III domain-containing protein</fullName>
    </recommendedName>
</protein>
<name>A0A8B6EU09_MYTGA</name>
<organism evidence="3 4">
    <name type="scientific">Mytilus galloprovincialis</name>
    <name type="common">Mediterranean mussel</name>
    <dbReference type="NCBI Taxonomy" id="29158"/>
    <lineage>
        <taxon>Eukaryota</taxon>
        <taxon>Metazoa</taxon>
        <taxon>Spiralia</taxon>
        <taxon>Lophotrochozoa</taxon>
        <taxon>Mollusca</taxon>
        <taxon>Bivalvia</taxon>
        <taxon>Autobranchia</taxon>
        <taxon>Pteriomorphia</taxon>
        <taxon>Mytilida</taxon>
        <taxon>Mytiloidea</taxon>
        <taxon>Mytilidae</taxon>
        <taxon>Mytilinae</taxon>
        <taxon>Mytilus</taxon>
    </lineage>
</organism>
<dbReference type="Gene3D" id="2.60.40.10">
    <property type="entry name" value="Immunoglobulins"/>
    <property type="match status" value="1"/>
</dbReference>
<reference evidence="3" key="1">
    <citation type="submission" date="2018-11" db="EMBL/GenBank/DDBJ databases">
        <authorList>
            <person name="Alioto T."/>
            <person name="Alioto T."/>
        </authorList>
    </citation>
    <scope>NUCLEOTIDE SEQUENCE</scope>
</reference>
<evidence type="ECO:0000256" key="1">
    <source>
        <dbReference type="SAM" id="Phobius"/>
    </source>
</evidence>
<gene>
    <name evidence="3" type="ORF">MGAL_10B032958</name>
</gene>
<proteinExistence type="predicted"/>
<accession>A0A8B6EU09</accession>
<dbReference type="SUPFAM" id="SSF49265">
    <property type="entry name" value="Fibronectin type III"/>
    <property type="match status" value="1"/>
</dbReference>
<keyword evidence="1" id="KW-1133">Transmembrane helix</keyword>
<feature type="domain" description="Fibronectin type-III" evidence="2">
    <location>
        <begin position="8"/>
        <end position="103"/>
    </location>
</feature>
<dbReference type="Pfam" id="PF00041">
    <property type="entry name" value="fn3"/>
    <property type="match status" value="1"/>
</dbReference>
<dbReference type="OrthoDB" id="10055806at2759"/>
<sequence length="299" mass="33923">MSTDYSDRPSIPENIRITELATGCIVRWTSGYNGGFQQSFFIQYRLRNTNIWSSIGPFNDTINNFYQVDGLDPNYGYELRMFSRNHYGSSNVTEIYEVKTLGFSTNQQGVFFLALTTGGGFLLICTLTVLFVHIYKQCNKTPTNQVTDNNHMHIYDEIDELTLREDLNVESGMSMISPQVIVNTVTAFNSDNDSETRTKSGEVDKKSSIVIAITMNASGSDSYSETSSKSGHGGVIEKNMSRDDEYLNPYQTLMKEFTQQNTTNMDVLIKSKCAIKTFERVTVKMTSMFVHIYLFVIYL</sequence>
<dbReference type="AlphaFoldDB" id="A0A8B6EU09"/>
<evidence type="ECO:0000313" key="3">
    <source>
        <dbReference type="EMBL" id="VDI39854.1"/>
    </source>
</evidence>
<dbReference type="InterPro" id="IPR003961">
    <property type="entry name" value="FN3_dom"/>
</dbReference>
<dbReference type="EMBL" id="UYJE01005735">
    <property type="protein sequence ID" value="VDI39854.1"/>
    <property type="molecule type" value="Genomic_DNA"/>
</dbReference>
<keyword evidence="4" id="KW-1185">Reference proteome</keyword>
<dbReference type="SMART" id="SM00060">
    <property type="entry name" value="FN3"/>
    <property type="match status" value="1"/>
</dbReference>
<dbReference type="InterPro" id="IPR036116">
    <property type="entry name" value="FN3_sf"/>
</dbReference>
<evidence type="ECO:0000313" key="4">
    <source>
        <dbReference type="Proteomes" id="UP000596742"/>
    </source>
</evidence>
<feature type="transmembrane region" description="Helical" evidence="1">
    <location>
        <begin position="109"/>
        <end position="135"/>
    </location>
</feature>
<dbReference type="InterPro" id="IPR013783">
    <property type="entry name" value="Ig-like_fold"/>
</dbReference>